<accession>A0A6C0JLI4</accession>
<name>A0A6C0JLI4_9ZZZZ</name>
<dbReference type="AlphaFoldDB" id="A0A6C0JLI4"/>
<feature type="domain" description="DUF5824" evidence="1">
    <location>
        <begin position="4"/>
        <end position="126"/>
    </location>
</feature>
<evidence type="ECO:0000259" key="1">
    <source>
        <dbReference type="Pfam" id="PF19141"/>
    </source>
</evidence>
<proteinExistence type="predicted"/>
<dbReference type="InterPro" id="IPR043862">
    <property type="entry name" value="DUF5824"/>
</dbReference>
<sequence length="146" mass="16826">MYSPLKYFKGLSSRKKTQRKKEISKFGRMSFKNPKAYVGFSTDKNVKTKRSNYTAKFKSMFPKANSLTQKAKATGVPVSYLRKSYDRGMAAWRTGHRPGATQQQWGYARVHSLLTCGKTYSTTDSDIVKDAKRKSRTAKRWWDKTC</sequence>
<reference evidence="2" key="1">
    <citation type="journal article" date="2020" name="Nature">
        <title>Giant virus diversity and host interactions through global metagenomics.</title>
        <authorList>
            <person name="Schulz F."/>
            <person name="Roux S."/>
            <person name="Paez-Espino D."/>
            <person name="Jungbluth S."/>
            <person name="Walsh D.A."/>
            <person name="Denef V.J."/>
            <person name="McMahon K.D."/>
            <person name="Konstantinidis K.T."/>
            <person name="Eloe-Fadrosh E.A."/>
            <person name="Kyrpides N.C."/>
            <person name="Woyke T."/>
        </authorList>
    </citation>
    <scope>NUCLEOTIDE SEQUENCE</scope>
    <source>
        <strain evidence="2">GVMAG-S-1035315-10</strain>
    </source>
</reference>
<protein>
    <recommendedName>
        <fullName evidence="1">DUF5824 domain-containing protein</fullName>
    </recommendedName>
</protein>
<dbReference type="EMBL" id="MN740656">
    <property type="protein sequence ID" value="QHU06459.1"/>
    <property type="molecule type" value="Genomic_DNA"/>
</dbReference>
<dbReference type="Pfam" id="PF19141">
    <property type="entry name" value="DUF5824"/>
    <property type="match status" value="1"/>
</dbReference>
<evidence type="ECO:0000313" key="2">
    <source>
        <dbReference type="EMBL" id="QHU06459.1"/>
    </source>
</evidence>
<organism evidence="2">
    <name type="scientific">viral metagenome</name>
    <dbReference type="NCBI Taxonomy" id="1070528"/>
    <lineage>
        <taxon>unclassified sequences</taxon>
        <taxon>metagenomes</taxon>
        <taxon>organismal metagenomes</taxon>
    </lineage>
</organism>